<dbReference type="EMBL" id="MK072439">
    <property type="protein sequence ID" value="AYV85099.1"/>
    <property type="molecule type" value="Genomic_DNA"/>
</dbReference>
<reference evidence="1" key="1">
    <citation type="submission" date="2018-10" db="EMBL/GenBank/DDBJ databases">
        <title>Hidden diversity of soil giant viruses.</title>
        <authorList>
            <person name="Schulz F."/>
            <person name="Alteio L."/>
            <person name="Goudeau D."/>
            <person name="Ryan E.M."/>
            <person name="Malmstrom R.R."/>
            <person name="Blanchard J."/>
            <person name="Woyke T."/>
        </authorList>
    </citation>
    <scope>NUCLEOTIDE SEQUENCE</scope>
    <source>
        <strain evidence="1">SAV1</strain>
    </source>
</reference>
<accession>A0A3G5AI69</accession>
<organism evidence="1">
    <name type="scientific">Satyrvirus sp</name>
    <dbReference type="NCBI Taxonomy" id="2487771"/>
    <lineage>
        <taxon>Viruses</taxon>
        <taxon>Varidnaviria</taxon>
        <taxon>Bamfordvirae</taxon>
        <taxon>Nucleocytoviricota</taxon>
        <taxon>Megaviricetes</taxon>
        <taxon>Imitervirales</taxon>
        <taxon>Mimiviridae</taxon>
        <taxon>Megamimivirinae</taxon>
    </lineage>
</organism>
<sequence length="73" mass="8615">MTDPNQNVVKISYDTIESYYIDPKYPGYTIIYYKNNGLAKLPFMKFYTSKDDQAKIVKEFEKFNIPNACKENN</sequence>
<gene>
    <name evidence="1" type="ORF">Satyrvirus3_30</name>
</gene>
<evidence type="ECO:0000313" key="1">
    <source>
        <dbReference type="EMBL" id="AYV85099.1"/>
    </source>
</evidence>
<protein>
    <submittedName>
        <fullName evidence="1">Uncharacterized protein</fullName>
    </submittedName>
</protein>
<name>A0A3G5AI69_9VIRU</name>
<proteinExistence type="predicted"/>